<dbReference type="GO" id="GO:0008892">
    <property type="term" value="F:guanine deaminase activity"/>
    <property type="evidence" value="ECO:0007669"/>
    <property type="project" value="TreeGrafter"/>
</dbReference>
<evidence type="ECO:0000256" key="4">
    <source>
        <dbReference type="ARBA" id="ARBA00022833"/>
    </source>
</evidence>
<comment type="cofactor">
    <cofactor evidence="1">
        <name>Zn(2+)</name>
        <dbReference type="ChEBI" id="CHEBI:29105"/>
    </cofactor>
</comment>
<dbReference type="InterPro" id="IPR051607">
    <property type="entry name" value="Metallo-dep_hydrolases"/>
</dbReference>
<keyword evidence="3" id="KW-0378">Hydrolase</keyword>
<sequence>MDAFVFKGHICDSIDRNHLRILEHHYLVCEDGRCKGVFPTLPAAYAAVPVEDFGDRLIIPGLIDLHLHAPQFSFRGLGMDMELLDWLNTHTFPEESKYRDLAYADLAYSQLTAHLIRSETTRACLFATVHVPATELLMEKLEQSGLITYVGKVNMNRNGPMYLIEPSTVEAVRQTRKWLSDTVGRFSRTKPIITPRFIPSCTDDLLYRLADLRAEFGVPVQSHLSENLGEIAWVKELVPTAKNYGDAYRKFGLLGGDYPCIMAHCVHSDALEMEYLKENGVFVAHSPESNMNIASGVAPVNRFLDYGIKVGLATDVAGGSHESMFKAMTHAIQASKLRWRLLDQSVAPLTFDTAFYLATRGGGAFFGKVGAFEEGFEMDALVLDDSTLDHPQPLSVRERLERFIYLGDERNLYAKVVGGRRLF</sequence>
<dbReference type="Gene3D" id="2.30.40.10">
    <property type="entry name" value="Urease, subunit C, domain 1"/>
    <property type="match status" value="1"/>
</dbReference>
<evidence type="ECO:0000256" key="1">
    <source>
        <dbReference type="ARBA" id="ARBA00001947"/>
    </source>
</evidence>
<reference evidence="6" key="2">
    <citation type="journal article" date="2021" name="PeerJ">
        <title>Extensive microbial diversity within the chicken gut microbiome revealed by metagenomics and culture.</title>
        <authorList>
            <person name="Gilroy R."/>
            <person name="Ravi A."/>
            <person name="Getino M."/>
            <person name="Pursley I."/>
            <person name="Horton D.L."/>
            <person name="Alikhan N.F."/>
            <person name="Baker D."/>
            <person name="Gharbi K."/>
            <person name="Hall N."/>
            <person name="Watson M."/>
            <person name="Adriaenssens E.M."/>
            <person name="Foster-Nyarko E."/>
            <person name="Jarju S."/>
            <person name="Secka A."/>
            <person name="Antonio M."/>
            <person name="Oren A."/>
            <person name="Chaudhuri R.R."/>
            <person name="La Ragione R."/>
            <person name="Hildebrand F."/>
            <person name="Pallen M.J."/>
        </authorList>
    </citation>
    <scope>NUCLEOTIDE SEQUENCE</scope>
    <source>
        <strain evidence="6">ChiHjej9B8-7071</strain>
    </source>
</reference>
<dbReference type="GO" id="GO:0005829">
    <property type="term" value="C:cytosol"/>
    <property type="evidence" value="ECO:0007669"/>
    <property type="project" value="TreeGrafter"/>
</dbReference>
<dbReference type="SUPFAM" id="SSF51338">
    <property type="entry name" value="Composite domain of metallo-dependent hydrolases"/>
    <property type="match status" value="1"/>
</dbReference>
<dbReference type="PANTHER" id="PTHR11271:SF6">
    <property type="entry name" value="GUANINE DEAMINASE"/>
    <property type="match status" value="1"/>
</dbReference>
<organism evidence="6 7">
    <name type="scientific">Candidatus Avoscillospira stercoripullorum</name>
    <dbReference type="NCBI Taxonomy" id="2840709"/>
    <lineage>
        <taxon>Bacteria</taxon>
        <taxon>Bacillati</taxon>
        <taxon>Bacillota</taxon>
        <taxon>Clostridia</taxon>
        <taxon>Eubacteriales</taxon>
        <taxon>Oscillospiraceae</taxon>
        <taxon>Oscillospiraceae incertae sedis</taxon>
        <taxon>Candidatus Avoscillospira</taxon>
    </lineage>
</organism>
<reference evidence="6" key="1">
    <citation type="submission" date="2020-10" db="EMBL/GenBank/DDBJ databases">
        <authorList>
            <person name="Gilroy R."/>
        </authorList>
    </citation>
    <scope>NUCLEOTIDE SEQUENCE</scope>
    <source>
        <strain evidence="6">ChiHjej9B8-7071</strain>
    </source>
</reference>
<dbReference type="GO" id="GO:0046098">
    <property type="term" value="P:guanine metabolic process"/>
    <property type="evidence" value="ECO:0007669"/>
    <property type="project" value="TreeGrafter"/>
</dbReference>
<dbReference type="InterPro" id="IPR011059">
    <property type="entry name" value="Metal-dep_hydrolase_composite"/>
</dbReference>
<dbReference type="SUPFAM" id="SSF51556">
    <property type="entry name" value="Metallo-dependent hydrolases"/>
    <property type="match status" value="1"/>
</dbReference>
<dbReference type="InterPro" id="IPR032466">
    <property type="entry name" value="Metal_Hydrolase"/>
</dbReference>
<dbReference type="PANTHER" id="PTHR11271">
    <property type="entry name" value="GUANINE DEAMINASE"/>
    <property type="match status" value="1"/>
</dbReference>
<dbReference type="Pfam" id="PF01979">
    <property type="entry name" value="Amidohydro_1"/>
    <property type="match status" value="1"/>
</dbReference>
<evidence type="ECO:0000259" key="5">
    <source>
        <dbReference type="Pfam" id="PF01979"/>
    </source>
</evidence>
<proteinExistence type="predicted"/>
<evidence type="ECO:0000256" key="3">
    <source>
        <dbReference type="ARBA" id="ARBA00022801"/>
    </source>
</evidence>
<dbReference type="AlphaFoldDB" id="A0A9D1D742"/>
<comment type="caution">
    <text evidence="6">The sequence shown here is derived from an EMBL/GenBank/DDBJ whole genome shotgun (WGS) entry which is preliminary data.</text>
</comment>
<dbReference type="Proteomes" id="UP000824258">
    <property type="component" value="Unassembled WGS sequence"/>
</dbReference>
<evidence type="ECO:0000256" key="2">
    <source>
        <dbReference type="ARBA" id="ARBA00022723"/>
    </source>
</evidence>
<accession>A0A9D1D742</accession>
<name>A0A9D1D742_9FIRM</name>
<dbReference type="GO" id="GO:0008270">
    <property type="term" value="F:zinc ion binding"/>
    <property type="evidence" value="ECO:0007669"/>
    <property type="project" value="TreeGrafter"/>
</dbReference>
<dbReference type="EMBL" id="DVGD01000066">
    <property type="protein sequence ID" value="HIR09218.1"/>
    <property type="molecule type" value="Genomic_DNA"/>
</dbReference>
<dbReference type="InterPro" id="IPR006680">
    <property type="entry name" value="Amidohydro-rel"/>
</dbReference>
<feature type="domain" description="Amidohydrolase-related" evidence="5">
    <location>
        <begin position="58"/>
        <end position="421"/>
    </location>
</feature>
<keyword evidence="4" id="KW-0862">Zinc</keyword>
<keyword evidence="2" id="KW-0479">Metal-binding</keyword>
<evidence type="ECO:0000313" key="6">
    <source>
        <dbReference type="EMBL" id="HIR09218.1"/>
    </source>
</evidence>
<gene>
    <name evidence="6" type="ORF">IAA70_02310</name>
</gene>
<protein>
    <submittedName>
        <fullName evidence="6">Amidohydrolase family protein</fullName>
    </submittedName>
</protein>
<evidence type="ECO:0000313" key="7">
    <source>
        <dbReference type="Proteomes" id="UP000824258"/>
    </source>
</evidence>
<dbReference type="Gene3D" id="3.20.20.140">
    <property type="entry name" value="Metal-dependent hydrolases"/>
    <property type="match status" value="1"/>
</dbReference>